<protein>
    <submittedName>
        <fullName evidence="11">ABC transporter A family member 7</fullName>
    </submittedName>
</protein>
<feature type="transmembrane region" description="Helical" evidence="8">
    <location>
        <begin position="538"/>
        <end position="556"/>
    </location>
</feature>
<comment type="subcellular location">
    <subcellularLocation>
        <location evidence="1">Membrane</location>
        <topology evidence="1">Multi-pass membrane protein</topology>
    </subcellularLocation>
</comment>
<reference evidence="10" key="1">
    <citation type="journal article" date="2019" name="Database">
        <title>The radish genome database (RadishGD): an integrated information resource for radish genomics.</title>
        <authorList>
            <person name="Yu H.J."/>
            <person name="Baek S."/>
            <person name="Lee Y.J."/>
            <person name="Cho A."/>
            <person name="Mun J.H."/>
        </authorList>
    </citation>
    <scope>NUCLEOTIDE SEQUENCE [LARGE SCALE GENOMIC DNA]</scope>
    <source>
        <strain evidence="10">cv. WK10039</strain>
    </source>
</reference>
<dbReference type="Pfam" id="PF00005">
    <property type="entry name" value="ABC_tran"/>
    <property type="match status" value="1"/>
</dbReference>
<dbReference type="AlphaFoldDB" id="A0A6J0JP84"/>
<dbReference type="FunFam" id="3.40.50.300:FF:000633">
    <property type="entry name" value="ABC transporter A family member 7"/>
    <property type="match status" value="1"/>
</dbReference>
<dbReference type="Pfam" id="PF24526">
    <property type="entry name" value="ABCA12_C"/>
    <property type="match status" value="1"/>
</dbReference>
<dbReference type="InterPro" id="IPR003593">
    <property type="entry name" value="AAA+_ATPase"/>
</dbReference>
<evidence type="ECO:0000313" key="11">
    <source>
        <dbReference type="RefSeq" id="XP_018436846.1"/>
    </source>
</evidence>
<dbReference type="PANTHER" id="PTHR19229">
    <property type="entry name" value="ATP-BINDING CASSETTE TRANSPORTER SUBFAMILY A ABCA"/>
    <property type="match status" value="1"/>
</dbReference>
<dbReference type="RefSeq" id="XP_018436846.1">
    <property type="nucleotide sequence ID" value="XM_018581344.2"/>
</dbReference>
<feature type="domain" description="ABC transporter" evidence="9">
    <location>
        <begin position="621"/>
        <end position="858"/>
    </location>
</feature>
<dbReference type="Proteomes" id="UP000504610">
    <property type="component" value="Chromosome 3"/>
</dbReference>
<dbReference type="OrthoDB" id="8061355at2759"/>
<keyword evidence="4" id="KW-0547">Nucleotide-binding</keyword>
<keyword evidence="6 8" id="KW-1133">Transmembrane helix</keyword>
<dbReference type="CDD" id="cd03263">
    <property type="entry name" value="ABC_subfamily_A"/>
    <property type="match status" value="1"/>
</dbReference>
<feature type="transmembrane region" description="Helical" evidence="8">
    <location>
        <begin position="432"/>
        <end position="454"/>
    </location>
</feature>
<dbReference type="GO" id="GO:0140359">
    <property type="term" value="F:ABC-type transporter activity"/>
    <property type="evidence" value="ECO:0007669"/>
    <property type="project" value="InterPro"/>
</dbReference>
<dbReference type="InterPro" id="IPR003439">
    <property type="entry name" value="ABC_transporter-like_ATP-bd"/>
</dbReference>
<evidence type="ECO:0000256" key="2">
    <source>
        <dbReference type="ARBA" id="ARBA00008526"/>
    </source>
</evidence>
<evidence type="ECO:0000256" key="1">
    <source>
        <dbReference type="ARBA" id="ARBA00004141"/>
    </source>
</evidence>
<evidence type="ECO:0000259" key="9">
    <source>
        <dbReference type="PROSITE" id="PS50893"/>
    </source>
</evidence>
<dbReference type="PANTHER" id="PTHR19229:SF270">
    <property type="entry name" value="ABC TRANSPORTER A FAMILY MEMBER 7"/>
    <property type="match status" value="1"/>
</dbReference>
<organism evidence="10 11">
    <name type="scientific">Raphanus sativus</name>
    <name type="common">Radish</name>
    <name type="synonym">Raphanus raphanistrum var. sativus</name>
    <dbReference type="NCBI Taxonomy" id="3726"/>
    <lineage>
        <taxon>Eukaryota</taxon>
        <taxon>Viridiplantae</taxon>
        <taxon>Streptophyta</taxon>
        <taxon>Embryophyta</taxon>
        <taxon>Tracheophyta</taxon>
        <taxon>Spermatophyta</taxon>
        <taxon>Magnoliopsida</taxon>
        <taxon>eudicotyledons</taxon>
        <taxon>Gunneridae</taxon>
        <taxon>Pentapetalae</taxon>
        <taxon>rosids</taxon>
        <taxon>malvids</taxon>
        <taxon>Brassicales</taxon>
        <taxon>Brassicaceae</taxon>
        <taxon>Brassiceae</taxon>
        <taxon>Raphanus</taxon>
    </lineage>
</organism>
<dbReference type="Pfam" id="PF12698">
    <property type="entry name" value="ABC2_membrane_3"/>
    <property type="match status" value="1"/>
</dbReference>
<evidence type="ECO:0000256" key="8">
    <source>
        <dbReference type="SAM" id="Phobius"/>
    </source>
</evidence>
<evidence type="ECO:0000256" key="7">
    <source>
        <dbReference type="ARBA" id="ARBA00023136"/>
    </source>
</evidence>
<dbReference type="GO" id="GO:0005524">
    <property type="term" value="F:ATP binding"/>
    <property type="evidence" value="ECO:0007669"/>
    <property type="project" value="UniProtKB-KW"/>
</dbReference>
<dbReference type="InterPro" id="IPR017871">
    <property type="entry name" value="ABC_transporter-like_CS"/>
</dbReference>
<reference evidence="11" key="2">
    <citation type="submission" date="2025-08" db="UniProtKB">
        <authorList>
            <consortium name="RefSeq"/>
        </authorList>
    </citation>
    <scope>IDENTIFICATION</scope>
    <source>
        <tissue evidence="11">Leaf</tissue>
    </source>
</reference>
<dbReference type="GO" id="GO:0005319">
    <property type="term" value="F:lipid transporter activity"/>
    <property type="evidence" value="ECO:0007669"/>
    <property type="project" value="TreeGrafter"/>
</dbReference>
<dbReference type="GO" id="GO:0016887">
    <property type="term" value="F:ATP hydrolysis activity"/>
    <property type="evidence" value="ECO:0007669"/>
    <property type="project" value="InterPro"/>
</dbReference>
<evidence type="ECO:0000256" key="6">
    <source>
        <dbReference type="ARBA" id="ARBA00022989"/>
    </source>
</evidence>
<evidence type="ECO:0000256" key="3">
    <source>
        <dbReference type="ARBA" id="ARBA00022692"/>
    </source>
</evidence>
<feature type="transmembrane region" description="Helical" evidence="8">
    <location>
        <begin position="392"/>
        <end position="420"/>
    </location>
</feature>
<feature type="transmembrane region" description="Helical" evidence="8">
    <location>
        <begin position="34"/>
        <end position="52"/>
    </location>
</feature>
<evidence type="ECO:0000256" key="4">
    <source>
        <dbReference type="ARBA" id="ARBA00022741"/>
    </source>
</evidence>
<dbReference type="SUPFAM" id="SSF52540">
    <property type="entry name" value="P-loop containing nucleoside triphosphate hydrolases"/>
    <property type="match status" value="1"/>
</dbReference>
<feature type="transmembrane region" description="Helical" evidence="8">
    <location>
        <begin position="461"/>
        <end position="482"/>
    </location>
</feature>
<dbReference type="GeneID" id="108809204"/>
<dbReference type="InterPro" id="IPR027417">
    <property type="entry name" value="P-loop_NTPase"/>
</dbReference>
<keyword evidence="3 8" id="KW-0812">Transmembrane</keyword>
<keyword evidence="10" id="KW-1185">Reference proteome</keyword>
<evidence type="ECO:0000256" key="5">
    <source>
        <dbReference type="ARBA" id="ARBA00022840"/>
    </source>
</evidence>
<proteinExistence type="inferred from homology"/>
<keyword evidence="5" id="KW-0067">ATP-binding</keyword>
<dbReference type="PROSITE" id="PS00211">
    <property type="entry name" value="ABC_TRANSPORTER_1"/>
    <property type="match status" value="1"/>
</dbReference>
<feature type="transmembrane region" description="Helical" evidence="8">
    <location>
        <begin position="349"/>
        <end position="372"/>
    </location>
</feature>
<dbReference type="GO" id="GO:0016020">
    <property type="term" value="C:membrane"/>
    <property type="evidence" value="ECO:0007669"/>
    <property type="project" value="UniProtKB-SubCell"/>
</dbReference>
<dbReference type="InterPro" id="IPR026082">
    <property type="entry name" value="ABCA"/>
</dbReference>
<evidence type="ECO:0000313" key="10">
    <source>
        <dbReference type="Proteomes" id="UP000504610"/>
    </source>
</evidence>
<dbReference type="InterPro" id="IPR013525">
    <property type="entry name" value="ABC2_TM"/>
</dbReference>
<gene>
    <name evidence="11" type="primary">LOC108809204</name>
</gene>
<dbReference type="KEGG" id="rsz:108809204"/>
<keyword evidence="7 8" id="KW-0472">Membrane</keyword>
<dbReference type="Gene3D" id="3.40.50.300">
    <property type="entry name" value="P-loop containing nucleotide triphosphate hydrolases"/>
    <property type="match status" value="1"/>
</dbReference>
<sequence length="943" mass="105720">MADPGTASFLTRANALLRKNLTYQKRNIWSNVRLIMIPFFLCLILVAFQILFDTVVNNSDDNRCGCQCILTNQNGNCLNKTCGIEFSTSDQAFFCSMSSPPRWPPLLQVPRPESRAVNATFLPDMGLPDETCRRKGTCPVTILFTGNNHSLGASLLRNLLPSSVTVNTSDPLQGLAYNVLGTEIESELTNYLDPGISSNLSIYNIQSSCNSNATFPLLSFGDEPLNFQRELTCAQGLNLWRNNSREVNDVLFKGYRKGNFEGKTNEIAAAYDLLNTDRNNFNVHIWYNSTYNNSTDDRPLRLLRVPGLVNLVSNAYLHFLQGPGTKMLFEYVKEVPKLESRLRLDIASLIGPLFFTWVILLLFPVILSSLVYEKQEHLRIIMKMHGLGDGPYWMITYAYFLSISMLYFICLIIFGSAIGLNFFRLNDYSIQFTFYFLYVNLQIALCSLVSSIFSKVKTSTVVSYIYVFLSGLVGTFLLQFLIEDSSFSRGWIIVLELFPPFSLYRGLYEFGEFAFRGNLRGGDGMKWKDFSDSAMDELFIIIIVEWFLALIAAYYIDKIVSSGKDPLFFFKSLLKKSPSMRRPSLQRQGSKVVVEMEKPDVNQEIEKVEQLMLEPSTSHAIVCDNLKKVYPSRDGNPPKLAVRGLSLAVPSGECFGMLGPNGAGKSSFINVMTGLLKPTSGTALIRGLDICNDMDRVYTSMGVCPQHDLLWETLTGREHLLFYGRLKNLRGSELKQAVEESLKSVNLFHGGVADKPAGKYSGGMKRRLSVAISLIGNPKVVYMDEPSTGLDPASRKNLWTVIKRAKQNTAIILTTHSMEEAEFLCDRLGIFVDGSLQCIGNPKELKGRYGGSYVFTMTTSSEHEGNVEKLIQDVSPSAKKIYHIAGTQKFELPKEEVRISEVFEAVEKAKSNFTVFAWGLADTTLEDVFIKVARTGQAFNVFS</sequence>
<accession>A0A6J0JP84</accession>
<dbReference type="SMART" id="SM00382">
    <property type="entry name" value="AAA"/>
    <property type="match status" value="1"/>
</dbReference>
<comment type="similarity">
    <text evidence="2">Belongs to the ABC transporter superfamily. ABCA family. CPR flippase (TC 3.A.1.211) subfamily.</text>
</comment>
<dbReference type="PROSITE" id="PS50893">
    <property type="entry name" value="ABC_TRANSPORTER_2"/>
    <property type="match status" value="1"/>
</dbReference>
<name>A0A6J0JP84_RAPSA</name>